<dbReference type="AlphaFoldDB" id="A0AAU9XEA1"/>
<organism evidence="2 3">
    <name type="scientific">Pocillopora meandrina</name>
    <dbReference type="NCBI Taxonomy" id="46732"/>
    <lineage>
        <taxon>Eukaryota</taxon>
        <taxon>Metazoa</taxon>
        <taxon>Cnidaria</taxon>
        <taxon>Anthozoa</taxon>
        <taxon>Hexacorallia</taxon>
        <taxon>Scleractinia</taxon>
        <taxon>Astrocoeniina</taxon>
        <taxon>Pocilloporidae</taxon>
        <taxon>Pocillopora</taxon>
    </lineage>
</organism>
<keyword evidence="3" id="KW-1185">Reference proteome</keyword>
<proteinExistence type="predicted"/>
<feature type="compositionally biased region" description="Basic and acidic residues" evidence="1">
    <location>
        <begin position="24"/>
        <end position="38"/>
    </location>
</feature>
<evidence type="ECO:0000256" key="1">
    <source>
        <dbReference type="SAM" id="MobiDB-lite"/>
    </source>
</evidence>
<sequence>MNLKNLEESSKRSKSLKRYSLNRKTKEKERFRMTKSVEDETQSLPCSPACGADANATCQDVEKDTLCLDARKEDSTGKQENTHQPAYGVNTHVMSQRLAPTSVRPDTKNPPMAPCGPAELRSVRIASQLKNHPSKQTESLFPAQLQCTGRAPNYVPHHENFRAAPRYFLAPNLPYNGNTIMHSAFMNIPQNNPVMYTHTYMTPFQSPEFHASQIAHTQIRMQQNREAYNAFTAYGHPFGVFWSRQN</sequence>
<feature type="compositionally biased region" description="Basic and acidic residues" evidence="1">
    <location>
        <begin position="1"/>
        <end position="11"/>
    </location>
</feature>
<reference evidence="2 3" key="1">
    <citation type="submission" date="2022-05" db="EMBL/GenBank/DDBJ databases">
        <authorList>
            <consortium name="Genoscope - CEA"/>
            <person name="William W."/>
        </authorList>
    </citation>
    <scope>NUCLEOTIDE SEQUENCE [LARGE SCALE GENOMIC DNA]</scope>
</reference>
<feature type="region of interest" description="Disordered" evidence="1">
    <location>
        <begin position="1"/>
        <end position="44"/>
    </location>
</feature>
<dbReference type="EMBL" id="CALNXJ010000038">
    <property type="protein sequence ID" value="CAH3143578.1"/>
    <property type="molecule type" value="Genomic_DNA"/>
</dbReference>
<accession>A0AAU9XEA1</accession>
<protein>
    <submittedName>
        <fullName evidence="2">Uncharacterized protein</fullName>
    </submittedName>
</protein>
<comment type="caution">
    <text evidence="2">The sequence shown here is derived from an EMBL/GenBank/DDBJ whole genome shotgun (WGS) entry which is preliminary data.</text>
</comment>
<gene>
    <name evidence="2" type="ORF">PMEA_00020618</name>
</gene>
<name>A0AAU9XEA1_9CNID</name>
<dbReference type="Proteomes" id="UP001159428">
    <property type="component" value="Unassembled WGS sequence"/>
</dbReference>
<evidence type="ECO:0000313" key="3">
    <source>
        <dbReference type="Proteomes" id="UP001159428"/>
    </source>
</evidence>
<feature type="compositionally biased region" description="Basic residues" evidence="1">
    <location>
        <begin position="12"/>
        <end position="23"/>
    </location>
</feature>
<evidence type="ECO:0000313" key="2">
    <source>
        <dbReference type="EMBL" id="CAH3143578.1"/>
    </source>
</evidence>